<sequence length="285" mass="30514">MADTYTIPATGLGAIRSIALHELHGPTLARLSGTQDLPVTLHATPHALRAQLADAPLGLLPAADRAEYPELDWLLDQGFTPEVTARITVDGLASSAALRLPRPGLLLPANNPPAQAWTLLPPGSPADAVTLMDLPDDIGIDKRSRLQLLTRLRALPDGGVEVYLGNHLAGRLPDAAAARLHSTIVAHREHGVIAVARAYYAPRRDERTLTLYAAPAEFDPTHVSPASPHQDAASSFETTTFLAAQGPRNADLGTPTADTSRTWIWWLVAALILLLVFAGVAWYYV</sequence>
<gene>
    <name evidence="2" type="ORF">EJK80_01370</name>
</gene>
<evidence type="ECO:0000256" key="1">
    <source>
        <dbReference type="SAM" id="Phobius"/>
    </source>
</evidence>
<dbReference type="AlphaFoldDB" id="A0A540R948"/>
<dbReference type="RefSeq" id="WP_070539278.1">
    <property type="nucleotide sequence ID" value="NZ_VHIR01000002.1"/>
</dbReference>
<dbReference type="STRING" id="1686286.GCA_900092335_00593"/>
<evidence type="ECO:0000313" key="3">
    <source>
        <dbReference type="Proteomes" id="UP000318080"/>
    </source>
</evidence>
<reference evidence="2 3" key="1">
    <citation type="submission" date="2019-06" db="EMBL/GenBank/DDBJ databases">
        <title>Draft genome of C. phoceense Strain 272.</title>
        <authorList>
            <person name="Pacheco L.G.C."/>
            <person name="Barberis C.M."/>
            <person name="Almuzara M.N."/>
            <person name="Traglia G.M."/>
            <person name="Santos C.S."/>
            <person name="Rocha D.J.P.G."/>
            <person name="Aguiar E.R.G.R."/>
            <person name="Vay C.A."/>
        </authorList>
    </citation>
    <scope>NUCLEOTIDE SEQUENCE [LARGE SCALE GENOMIC DNA]</scope>
    <source>
        <strain evidence="2 3">272</strain>
    </source>
</reference>
<dbReference type="EMBL" id="VHIR01000002">
    <property type="protein sequence ID" value="TQE44270.1"/>
    <property type="molecule type" value="Genomic_DNA"/>
</dbReference>
<proteinExistence type="predicted"/>
<keyword evidence="1" id="KW-0472">Membrane</keyword>
<evidence type="ECO:0000313" key="2">
    <source>
        <dbReference type="EMBL" id="TQE44270.1"/>
    </source>
</evidence>
<keyword evidence="1" id="KW-1133">Transmembrane helix</keyword>
<accession>A0A540R948</accession>
<protein>
    <submittedName>
        <fullName evidence="2">Uncharacterized protein</fullName>
    </submittedName>
</protein>
<comment type="caution">
    <text evidence="2">The sequence shown here is derived from an EMBL/GenBank/DDBJ whole genome shotgun (WGS) entry which is preliminary data.</text>
</comment>
<dbReference type="Proteomes" id="UP000318080">
    <property type="component" value="Unassembled WGS sequence"/>
</dbReference>
<name>A0A540R948_9CORY</name>
<keyword evidence="3" id="KW-1185">Reference proteome</keyword>
<feature type="transmembrane region" description="Helical" evidence="1">
    <location>
        <begin position="263"/>
        <end position="284"/>
    </location>
</feature>
<keyword evidence="1" id="KW-0812">Transmembrane</keyword>
<organism evidence="2 3">
    <name type="scientific">Corynebacterium phoceense</name>
    <dbReference type="NCBI Taxonomy" id="1686286"/>
    <lineage>
        <taxon>Bacteria</taxon>
        <taxon>Bacillati</taxon>
        <taxon>Actinomycetota</taxon>
        <taxon>Actinomycetes</taxon>
        <taxon>Mycobacteriales</taxon>
        <taxon>Corynebacteriaceae</taxon>
        <taxon>Corynebacterium</taxon>
    </lineage>
</organism>